<proteinExistence type="predicted"/>
<reference evidence="1 2" key="1">
    <citation type="journal article" date="2022" name="New Phytol.">
        <title>Ecological generalism drives hyperdiversity of secondary metabolite gene clusters in xylarialean endophytes.</title>
        <authorList>
            <person name="Franco M.E.E."/>
            <person name="Wisecaver J.H."/>
            <person name="Arnold A.E."/>
            <person name="Ju Y.M."/>
            <person name="Slot J.C."/>
            <person name="Ahrendt S."/>
            <person name="Moore L.P."/>
            <person name="Eastman K.E."/>
            <person name="Scott K."/>
            <person name="Konkel Z."/>
            <person name="Mondo S.J."/>
            <person name="Kuo A."/>
            <person name="Hayes R.D."/>
            <person name="Haridas S."/>
            <person name="Andreopoulos B."/>
            <person name="Riley R."/>
            <person name="LaButti K."/>
            <person name="Pangilinan J."/>
            <person name="Lipzen A."/>
            <person name="Amirebrahimi M."/>
            <person name="Yan J."/>
            <person name="Adam C."/>
            <person name="Keymanesh K."/>
            <person name="Ng V."/>
            <person name="Louie K."/>
            <person name="Northen T."/>
            <person name="Drula E."/>
            <person name="Henrissat B."/>
            <person name="Hsieh H.M."/>
            <person name="Youens-Clark K."/>
            <person name="Lutzoni F."/>
            <person name="Miadlikowska J."/>
            <person name="Eastwood D.C."/>
            <person name="Hamelin R.C."/>
            <person name="Grigoriev I.V."/>
            <person name="U'Ren J.M."/>
        </authorList>
    </citation>
    <scope>NUCLEOTIDE SEQUENCE [LARGE SCALE GENOMIC DNA]</scope>
    <source>
        <strain evidence="1 2">CBS 119005</strain>
    </source>
</reference>
<name>A0ACB9Z775_9PEZI</name>
<gene>
    <name evidence="1" type="ORF">F4820DRAFT_457022</name>
</gene>
<dbReference type="EMBL" id="MU393448">
    <property type="protein sequence ID" value="KAI4867327.1"/>
    <property type="molecule type" value="Genomic_DNA"/>
</dbReference>
<keyword evidence="2" id="KW-1185">Reference proteome</keyword>
<organism evidence="1 2">
    <name type="scientific">Hypoxylon rubiginosum</name>
    <dbReference type="NCBI Taxonomy" id="110542"/>
    <lineage>
        <taxon>Eukaryota</taxon>
        <taxon>Fungi</taxon>
        <taxon>Dikarya</taxon>
        <taxon>Ascomycota</taxon>
        <taxon>Pezizomycotina</taxon>
        <taxon>Sordariomycetes</taxon>
        <taxon>Xylariomycetidae</taxon>
        <taxon>Xylariales</taxon>
        <taxon>Hypoxylaceae</taxon>
        <taxon>Hypoxylon</taxon>
    </lineage>
</organism>
<evidence type="ECO:0000313" key="2">
    <source>
        <dbReference type="Proteomes" id="UP001497700"/>
    </source>
</evidence>
<protein>
    <submittedName>
        <fullName evidence="1">TPR domain-containing protein</fullName>
    </submittedName>
</protein>
<comment type="caution">
    <text evidence="1">The sequence shown here is derived from an EMBL/GenBank/DDBJ whole genome shotgun (WGS) entry which is preliminary data.</text>
</comment>
<sequence length="510" mass="56150">MAASRATAMLSSSSSLLHTRCIHKIPLRQRTQFLSTRLRGARVPYPEATMCSNFQQRRRLSSSRDANEPKPPMPPSKLLFRALKQGLSFRPIISAFRGQSLRTLFRQSPEELVLAIIILCALTGISIYVVYAYYKYFQSRQFTRFPPQIAKSLRRALYYSNYAPDPKLALKYYKLALQQCSEVGLDPFSDEVLGIKIQLAAWFEKIGSYKNSIEVLESLLRDCRKWVEVMEKSVRDGLVDESGNLADTPKPQGHTTEGDAESETDTKPENLWAKRSRILGKSVGISVKLGELLADDHVLQGDSAGQHLIWAVETVLKELQRRQAQGVKEGEGDWMTPEQVGGALEALGNHYESKSLYYLAAPLFLQAITLSPPNSCHTAVLMNNLAISLAQQPVDASPDPSQIPQATGSTVAARPSRSTLLASARSWALQAQATAQKVQGEDRTDECDEACAVALCNLGDIAAMAGDKAEARRLFEESLTLSRKVAFAAGATQAEEGLQRLSTKPSQGST</sequence>
<dbReference type="Proteomes" id="UP001497700">
    <property type="component" value="Unassembled WGS sequence"/>
</dbReference>
<accession>A0ACB9Z775</accession>
<evidence type="ECO:0000313" key="1">
    <source>
        <dbReference type="EMBL" id="KAI4867327.1"/>
    </source>
</evidence>